<evidence type="ECO:0000256" key="8">
    <source>
        <dbReference type="ARBA" id="ARBA00022525"/>
    </source>
</evidence>
<evidence type="ECO:0000256" key="20">
    <source>
        <dbReference type="SAM" id="Phobius"/>
    </source>
</evidence>
<evidence type="ECO:0000256" key="19">
    <source>
        <dbReference type="SAM" id="MobiDB-lite"/>
    </source>
</evidence>
<dbReference type="Gene3D" id="3.20.20.80">
    <property type="entry name" value="Glycosidases"/>
    <property type="match status" value="1"/>
</dbReference>
<dbReference type="SUPFAM" id="SSF81338">
    <property type="entry name" value="Aquaporin-like"/>
    <property type="match status" value="1"/>
</dbReference>
<evidence type="ECO:0000256" key="6">
    <source>
        <dbReference type="ARBA" id="ARBA00022448"/>
    </source>
</evidence>
<dbReference type="SUPFAM" id="SSF49785">
    <property type="entry name" value="Galactose-binding domain-like"/>
    <property type="match status" value="2"/>
</dbReference>
<dbReference type="Pfam" id="PF00230">
    <property type="entry name" value="MIP"/>
    <property type="match status" value="1"/>
</dbReference>
<dbReference type="FunFam" id="2.60.120.260:FF:000212">
    <property type="entry name" value="Beta-galactosidase"/>
    <property type="match status" value="1"/>
</dbReference>
<dbReference type="InterPro" id="IPR048913">
    <property type="entry name" value="BetaGal_gal-bd"/>
</dbReference>
<dbReference type="PROSITE" id="PS50228">
    <property type="entry name" value="SUEL_LECTIN"/>
    <property type="match status" value="1"/>
</dbReference>
<dbReference type="InterPro" id="IPR043159">
    <property type="entry name" value="Lectin_gal-bd_sf"/>
</dbReference>
<organism evidence="22 23">
    <name type="scientific">Arachis hypogaea</name>
    <name type="common">Peanut</name>
    <dbReference type="NCBI Taxonomy" id="3818"/>
    <lineage>
        <taxon>Eukaryota</taxon>
        <taxon>Viridiplantae</taxon>
        <taxon>Streptophyta</taxon>
        <taxon>Embryophyta</taxon>
        <taxon>Tracheophyta</taxon>
        <taxon>Spermatophyta</taxon>
        <taxon>Magnoliopsida</taxon>
        <taxon>eudicotyledons</taxon>
        <taxon>Gunneridae</taxon>
        <taxon>Pentapetalae</taxon>
        <taxon>rosids</taxon>
        <taxon>fabids</taxon>
        <taxon>Fabales</taxon>
        <taxon>Fabaceae</taxon>
        <taxon>Papilionoideae</taxon>
        <taxon>50 kb inversion clade</taxon>
        <taxon>dalbergioids sensu lato</taxon>
        <taxon>Dalbergieae</taxon>
        <taxon>Pterocarpus clade</taxon>
        <taxon>Arachis</taxon>
    </lineage>
</organism>
<comment type="similarity">
    <text evidence="4 18">Belongs to the glycosyl hydrolase 35 family.</text>
</comment>
<feature type="region of interest" description="Disordered" evidence="19">
    <location>
        <begin position="1"/>
        <end position="74"/>
    </location>
</feature>
<feature type="transmembrane region" description="Helical" evidence="20">
    <location>
        <begin position="1008"/>
        <end position="1030"/>
    </location>
</feature>
<evidence type="ECO:0000256" key="16">
    <source>
        <dbReference type="ARBA" id="ARBA00038497"/>
    </source>
</evidence>
<reference evidence="22 23" key="1">
    <citation type="submission" date="2019-01" db="EMBL/GenBank/DDBJ databases">
        <title>Sequencing of cultivated peanut Arachis hypogaea provides insights into genome evolution and oil improvement.</title>
        <authorList>
            <person name="Chen X."/>
        </authorList>
    </citation>
    <scope>NUCLEOTIDE SEQUENCE [LARGE SCALE GENOMIC DNA]</scope>
    <source>
        <strain evidence="23">cv. Fuhuasheng</strain>
        <tissue evidence="22">Leaves</tissue>
    </source>
</reference>
<evidence type="ECO:0000313" key="22">
    <source>
        <dbReference type="EMBL" id="RYR36525.1"/>
    </source>
</evidence>
<evidence type="ECO:0000256" key="18">
    <source>
        <dbReference type="RuleBase" id="RU003679"/>
    </source>
</evidence>
<dbReference type="InterPro" id="IPR008979">
    <property type="entry name" value="Galactose-bd-like_sf"/>
</dbReference>
<evidence type="ECO:0000256" key="4">
    <source>
        <dbReference type="ARBA" id="ARBA00009809"/>
    </source>
</evidence>
<dbReference type="FunFam" id="2.60.120.260:FF:000097">
    <property type="entry name" value="Beta-galactosidase"/>
    <property type="match status" value="1"/>
</dbReference>
<dbReference type="CDD" id="cd22842">
    <property type="entry name" value="Gal_Rha_Lectin_BGal"/>
    <property type="match status" value="1"/>
</dbReference>
<dbReference type="GO" id="GO:0015267">
    <property type="term" value="F:channel activity"/>
    <property type="evidence" value="ECO:0007669"/>
    <property type="project" value="InterPro"/>
</dbReference>
<dbReference type="InterPro" id="IPR041392">
    <property type="entry name" value="GHD"/>
</dbReference>
<dbReference type="GO" id="GO:0016020">
    <property type="term" value="C:membrane"/>
    <property type="evidence" value="ECO:0007669"/>
    <property type="project" value="UniProtKB-SubCell"/>
</dbReference>
<dbReference type="InterPro" id="IPR017853">
    <property type="entry name" value="GH"/>
</dbReference>
<comment type="similarity">
    <text evidence="16">Belongs to the MIP/aquaporin (TC 1.A.8) family. PIP (TC 1.A.8.11) subfamily.</text>
</comment>
<dbReference type="EC" id="3.2.1.23" evidence="5 17"/>
<comment type="subcellular location">
    <subcellularLocation>
        <location evidence="2">Membrane</location>
        <topology evidence="2">Multi-pass membrane protein</topology>
    </subcellularLocation>
    <subcellularLocation>
        <location evidence="3">Secreted</location>
        <location evidence="3">Extracellular space</location>
        <location evidence="3">Apoplast</location>
    </subcellularLocation>
</comment>
<evidence type="ECO:0000256" key="14">
    <source>
        <dbReference type="ARBA" id="ARBA00023180"/>
    </source>
</evidence>
<dbReference type="FunFam" id="2.60.120.260:FF:000142">
    <property type="entry name" value="Beta-galactosidase"/>
    <property type="match status" value="1"/>
</dbReference>
<dbReference type="PANTHER" id="PTHR23421">
    <property type="entry name" value="BETA-GALACTOSIDASE RELATED"/>
    <property type="match status" value="1"/>
</dbReference>
<evidence type="ECO:0000256" key="7">
    <source>
        <dbReference type="ARBA" id="ARBA00022523"/>
    </source>
</evidence>
<keyword evidence="6" id="KW-0813">Transport</keyword>
<keyword evidence="8" id="KW-0964">Secreted</keyword>
<dbReference type="NCBIfam" id="TIGR00861">
    <property type="entry name" value="MIP"/>
    <property type="match status" value="1"/>
</dbReference>
<dbReference type="SUPFAM" id="SSF51445">
    <property type="entry name" value="(Trans)glycosidases"/>
    <property type="match status" value="1"/>
</dbReference>
<dbReference type="Pfam" id="PF02140">
    <property type="entry name" value="SUEL_Lectin"/>
    <property type="match status" value="1"/>
</dbReference>
<dbReference type="FunFam" id="3.20.20.80:FF:000098">
    <property type="entry name" value="Beta-galactosidase"/>
    <property type="match status" value="1"/>
</dbReference>
<dbReference type="FunFam" id="1.20.1080.10:FF:000001">
    <property type="entry name" value="Probable aquaporin PIP1-2"/>
    <property type="match status" value="1"/>
</dbReference>
<keyword evidence="10" id="KW-0732">Signal</keyword>
<evidence type="ECO:0000256" key="1">
    <source>
        <dbReference type="ARBA" id="ARBA00001412"/>
    </source>
</evidence>
<dbReference type="GO" id="GO:0048046">
    <property type="term" value="C:apoplast"/>
    <property type="evidence" value="ECO:0007669"/>
    <property type="project" value="UniProtKB-SubCell"/>
</dbReference>
<dbReference type="GO" id="GO:0030246">
    <property type="term" value="F:carbohydrate binding"/>
    <property type="evidence" value="ECO:0007669"/>
    <property type="project" value="InterPro"/>
</dbReference>
<dbReference type="InterPro" id="IPR000425">
    <property type="entry name" value="MIP"/>
</dbReference>
<evidence type="ECO:0000256" key="9">
    <source>
        <dbReference type="ARBA" id="ARBA00022692"/>
    </source>
</evidence>
<protein>
    <recommendedName>
        <fullName evidence="5 17">Beta-galactosidase</fullName>
        <ecNumber evidence="5 17">3.2.1.23</ecNumber>
    </recommendedName>
</protein>
<feature type="transmembrane region" description="Helical" evidence="20">
    <location>
        <begin position="1136"/>
        <end position="1157"/>
    </location>
</feature>
<dbReference type="InterPro" id="IPR022357">
    <property type="entry name" value="MIP_CS"/>
</dbReference>
<keyword evidence="14" id="KW-0325">Glycoprotein</keyword>
<evidence type="ECO:0000256" key="5">
    <source>
        <dbReference type="ARBA" id="ARBA00012756"/>
    </source>
</evidence>
<dbReference type="InterPro" id="IPR001944">
    <property type="entry name" value="Glycoside_Hdrlase_35"/>
</dbReference>
<evidence type="ECO:0000256" key="13">
    <source>
        <dbReference type="ARBA" id="ARBA00023136"/>
    </source>
</evidence>
<feature type="transmembrane region" description="Helical" evidence="20">
    <location>
        <begin position="1089"/>
        <end position="1109"/>
    </location>
</feature>
<evidence type="ECO:0000256" key="10">
    <source>
        <dbReference type="ARBA" id="ARBA00022729"/>
    </source>
</evidence>
<feature type="transmembrane region" description="Helical" evidence="20">
    <location>
        <begin position="961"/>
        <end position="988"/>
    </location>
</feature>
<evidence type="ECO:0000259" key="21">
    <source>
        <dbReference type="PROSITE" id="PS50228"/>
    </source>
</evidence>
<dbReference type="STRING" id="3818.A0A445BCW3"/>
<evidence type="ECO:0000256" key="2">
    <source>
        <dbReference type="ARBA" id="ARBA00004141"/>
    </source>
</evidence>
<dbReference type="Gene3D" id="2.60.120.740">
    <property type="match status" value="1"/>
</dbReference>
<evidence type="ECO:0000256" key="17">
    <source>
        <dbReference type="RuleBase" id="RU000675"/>
    </source>
</evidence>
<feature type="domain" description="SUEL-type lectin" evidence="21">
    <location>
        <begin position="807"/>
        <end position="893"/>
    </location>
</feature>
<keyword evidence="11 17" id="KW-0378">Hydrolase</keyword>
<keyword evidence="12 20" id="KW-1133">Transmembrane helix</keyword>
<dbReference type="GO" id="GO:0004565">
    <property type="term" value="F:beta-galactosidase activity"/>
    <property type="evidence" value="ECO:0007669"/>
    <property type="project" value="UniProtKB-EC"/>
</dbReference>
<evidence type="ECO:0000256" key="11">
    <source>
        <dbReference type="ARBA" id="ARBA00022801"/>
    </source>
</evidence>
<evidence type="ECO:0000256" key="12">
    <source>
        <dbReference type="ARBA" id="ARBA00022989"/>
    </source>
</evidence>
<dbReference type="EMBL" id="SDMP01000009">
    <property type="protein sequence ID" value="RYR36525.1"/>
    <property type="molecule type" value="Genomic_DNA"/>
</dbReference>
<proteinExistence type="inferred from homology"/>
<dbReference type="Pfam" id="PF21467">
    <property type="entry name" value="BetaGal_gal-bd"/>
    <property type="match status" value="2"/>
</dbReference>
<feature type="transmembrane region" description="Helical" evidence="20">
    <location>
        <begin position="924"/>
        <end position="949"/>
    </location>
</feature>
<dbReference type="CDD" id="cd00333">
    <property type="entry name" value="MIP"/>
    <property type="match status" value="1"/>
</dbReference>
<keyword evidence="13 20" id="KW-0472">Membrane</keyword>
<comment type="caution">
    <text evidence="22">The sequence shown here is derived from an EMBL/GenBank/DDBJ whole genome shotgun (WGS) entry which is preliminary data.</text>
</comment>
<feature type="compositionally biased region" description="Low complexity" evidence="19">
    <location>
        <begin position="7"/>
        <end position="74"/>
    </location>
</feature>
<dbReference type="PROSITE" id="PS00221">
    <property type="entry name" value="MIP"/>
    <property type="match status" value="1"/>
</dbReference>
<dbReference type="Gene3D" id="2.60.120.260">
    <property type="entry name" value="Galactose-binding domain-like"/>
    <property type="match status" value="2"/>
</dbReference>
<comment type="catalytic activity">
    <reaction evidence="1 17">
        <text>Hydrolysis of terminal non-reducing beta-D-galactose residues in beta-D-galactosides.</text>
        <dbReference type="EC" id="3.2.1.23"/>
    </reaction>
</comment>
<keyword evidence="7" id="KW-0052">Apoplast</keyword>
<dbReference type="PRINTS" id="PR00742">
    <property type="entry name" value="GLHYDRLASE35"/>
</dbReference>
<dbReference type="InterPro" id="IPR023271">
    <property type="entry name" value="Aquaporin-like"/>
</dbReference>
<dbReference type="InterPro" id="IPR000922">
    <property type="entry name" value="Lectin_gal-bd_dom"/>
</dbReference>
<dbReference type="GO" id="GO:0005975">
    <property type="term" value="P:carbohydrate metabolic process"/>
    <property type="evidence" value="ECO:0007669"/>
    <property type="project" value="InterPro"/>
</dbReference>
<accession>A0A445BCW3</accession>
<dbReference type="Pfam" id="PF01301">
    <property type="entry name" value="Glyco_hydro_35"/>
    <property type="match status" value="1"/>
</dbReference>
<keyword evidence="9 20" id="KW-0812">Transmembrane</keyword>
<evidence type="ECO:0000256" key="15">
    <source>
        <dbReference type="ARBA" id="ARBA00023295"/>
    </source>
</evidence>
<dbReference type="Pfam" id="PF17834">
    <property type="entry name" value="GHD"/>
    <property type="match status" value="1"/>
</dbReference>
<evidence type="ECO:0000256" key="3">
    <source>
        <dbReference type="ARBA" id="ARBA00004271"/>
    </source>
</evidence>
<dbReference type="Proteomes" id="UP000289738">
    <property type="component" value="Chromosome A09"/>
</dbReference>
<dbReference type="Gene3D" id="1.20.1080.10">
    <property type="entry name" value="Glycerol uptake facilitator protein"/>
    <property type="match status" value="1"/>
</dbReference>
<name>A0A445BCW3_ARAHY</name>
<dbReference type="PROSITE" id="PS01182">
    <property type="entry name" value="GLYCOSYL_HYDROL_F35"/>
    <property type="match status" value="1"/>
</dbReference>
<dbReference type="AlphaFoldDB" id="A0A445BCW3"/>
<sequence length="1174" mass="128469">MAPPATTPETSAPTSYPACPTAFAPPATTPDTTFPASYPALPTVLAPPATTPETSAPTSYPALPTAFAPPATTPEASAPSSFSFFVSTDSIHVSHDGRAIKIDGKRRILISGSIHYPRSTPEMWPDLINKAKEGGLDAIETYVFWNAHEPSRRSYDFSGNKDLIRFLKTIQEAGLYSVLRIGPYVCAEWNYGGIPVWVHNLPGVEIRTANSVYMNEMQNFTTLIVDMVKKEKLFASQGGPIIIAQIENEYGNVMADYGDAGKAYINWCANMAESLHVGVPWIMCQQPDAPQPMINTCNGWYCHDFEPNNPNSPKMWTENWVGWYNWGGKDPRRTAEDVAYSVARFFQTGGTFQNYYMYHGGTNFDRTAGGPYIATSYDYDAPLDEYGNKAQPKWGHLKELHRVLKSMEESLTNGNVSQIDFGNSVTATVYASNKSSSCFLTNANTTTDATVSFRGRTYAVPAWSVSLLPDCQNEEFNTAKVNVQTSVMVKVSNKAEDEPMSLNWTWRAENVDHALLAKVNASESAHELIDQKDAANDASDYLWYITRLQLDQDDPVWSDDMSLRINGSGHVIHAFVNGQHIGSHWATYGIHNDKFETKIKLQPGKNTISLLSVTVGLQNYGSNFDKWHDGLVGPIELISKKGDETIIKDISEHKWLYKVGLHGWDHKFFSSDSLFASPSKWESQSLPTNRMLTWYKTTFKAPLGTDPVVVDLQGMGKGYAWVNGNNIGRIWPSYLAGEDGCSDDPCDYRGEYDDKKCVYNCGKPSQRWYHVPRSFFVEDGENTLEIGGNPSLVNFQTVTVGSACGNAQEHKTLELSCQGRQISAVKFASFGDPQGLCGSFSKGTCESHNDALPIVQNACVGKETCSIDVSENTFGATTCGDVPKRLALEVDLEVTERGSFSGKDYHDPPPAPLIDAEELTKWSFYRALIAEFIATLLFLYITVLTVIGYKSQSDPKAGGDMCGGVGILGIAWAFGGMIFILVYCTAGISGGHINPAVTFGLFLARKVSLIRAILYMVAQCLGAICGVGLVKAFQTSLYVRYGGGANSLADGYSKGTGLGAEIIGTFVLVYTVFSATDPKRNARDSHVPVLAPLPIGFAVFMVHLATIPVTGTGINPARSLGAAVIYNKSKPWDDHWIFWVGPFIGAAIAAFYHQFILRAGAAKALGSFRSNPNV</sequence>
<gene>
    <name evidence="22" type="ORF">Ahy_A09g041488</name>
</gene>
<keyword evidence="23" id="KW-1185">Reference proteome</keyword>
<dbReference type="InterPro" id="IPR019801">
    <property type="entry name" value="Glyco_hydro_35_CS"/>
</dbReference>
<dbReference type="InterPro" id="IPR031330">
    <property type="entry name" value="Gly_Hdrlase_35_cat"/>
</dbReference>
<keyword evidence="15 17" id="KW-0326">Glycosidase</keyword>
<evidence type="ECO:0000313" key="23">
    <source>
        <dbReference type="Proteomes" id="UP000289738"/>
    </source>
</evidence>